<dbReference type="GO" id="GO:0030626">
    <property type="term" value="F:U12 snRNA binding"/>
    <property type="evidence" value="ECO:0007669"/>
    <property type="project" value="TreeGrafter"/>
</dbReference>
<dbReference type="FunCoup" id="A0A6P8YW48">
    <property type="interactions" value="896"/>
</dbReference>
<feature type="domain" description="RRM" evidence="8">
    <location>
        <begin position="10"/>
        <end position="85"/>
    </location>
</feature>
<sequence>MSLPMGECNVTLLIRHMPREFSDDDKLEFLRHFGAMSVKTVVVGGAKNEIVFATFPTASMTKAALLRLHQLEVLGRYLIVEYARSSVSMPVDPGSSFESKTEASLDEDKKQRLQDQFMRRLVSWSSKLNLSQPPPSHLRYQYPPPTPATLSNISRALSMYPRLYTQLLHLMNRMNLPPPFQDGYRTNSACDQSTQTDAVWREKSSSESELESEEEQLSITSDCLLSKRPPPRRKINPIKRPRFIKPTVPVESAASTSIPLRPEEVFEKSETEVLSRKIELRLVGSLPLDKEESDFPNDPSTADPAGFGVIHPPLKPDSSDGNKTGESSEIVGDNSVITAEELASNRIPTKDLQILPVFKNYSPGAPSCRLYVKNVSKHAVARDLHFIYRRFLKSSLDDDDEANLNMFDVRLMTEGRMKGQAFITLPSVKLAQEALTETNGYILKDRPLVVQFARSATAASSSTSTNRQESS</sequence>
<dbReference type="InterPro" id="IPR012677">
    <property type="entry name" value="Nucleotide-bd_a/b_plait_sf"/>
</dbReference>
<evidence type="ECO:0000256" key="1">
    <source>
        <dbReference type="ARBA" id="ARBA00004123"/>
    </source>
</evidence>
<dbReference type="InterPro" id="IPR035979">
    <property type="entry name" value="RBD_domain_sf"/>
</dbReference>
<feature type="compositionally biased region" description="Polar residues" evidence="7">
    <location>
        <begin position="184"/>
        <end position="197"/>
    </location>
</feature>
<evidence type="ECO:0000256" key="5">
    <source>
        <dbReference type="ARBA" id="ARBA00023242"/>
    </source>
</evidence>
<proteinExistence type="predicted"/>
<evidence type="ECO:0000256" key="3">
    <source>
        <dbReference type="ARBA" id="ARBA00022737"/>
    </source>
</evidence>
<dbReference type="InterPro" id="IPR000504">
    <property type="entry name" value="RRM_dom"/>
</dbReference>
<dbReference type="PROSITE" id="PS50102">
    <property type="entry name" value="RRM"/>
    <property type="match status" value="2"/>
</dbReference>
<feature type="region of interest" description="Disordered" evidence="7">
    <location>
        <begin position="183"/>
        <end position="237"/>
    </location>
</feature>
<gene>
    <name evidence="10" type="primary">LOC117645556</name>
</gene>
<dbReference type="GO" id="GO:0005689">
    <property type="term" value="C:U12-type spliceosomal complex"/>
    <property type="evidence" value="ECO:0007669"/>
    <property type="project" value="TreeGrafter"/>
</dbReference>
<feature type="region of interest" description="Disordered" evidence="7">
    <location>
        <begin position="290"/>
        <end position="329"/>
    </location>
</feature>
<comment type="subcellular location">
    <subcellularLocation>
        <location evidence="1">Nucleus</location>
    </subcellularLocation>
</comment>
<dbReference type="RefSeq" id="XP_034241735.1">
    <property type="nucleotide sequence ID" value="XM_034385844.1"/>
</dbReference>
<dbReference type="InterPro" id="IPR045164">
    <property type="entry name" value="RBM41/RNPC3"/>
</dbReference>
<evidence type="ECO:0000313" key="9">
    <source>
        <dbReference type="Proteomes" id="UP000515158"/>
    </source>
</evidence>
<evidence type="ECO:0000313" key="10">
    <source>
        <dbReference type="RefSeq" id="XP_034241735.1"/>
    </source>
</evidence>
<accession>A0A6P8YW48</accession>
<protein>
    <recommendedName>
        <fullName evidence="2">RNA-binding region-containing protein 3</fullName>
    </recommendedName>
</protein>
<feature type="compositionally biased region" description="Basic and acidic residues" evidence="7">
    <location>
        <begin position="99"/>
        <end position="110"/>
    </location>
</feature>
<keyword evidence="9" id="KW-1185">Reference proteome</keyword>
<dbReference type="SMART" id="SM00360">
    <property type="entry name" value="RRM"/>
    <property type="match status" value="2"/>
</dbReference>
<dbReference type="CDD" id="cd12239">
    <property type="entry name" value="RRM2_RBM40_like"/>
    <property type="match status" value="1"/>
</dbReference>
<dbReference type="Gene3D" id="3.30.70.330">
    <property type="match status" value="2"/>
</dbReference>
<reference evidence="10" key="1">
    <citation type="submission" date="2025-08" db="UniProtKB">
        <authorList>
            <consortium name="RefSeq"/>
        </authorList>
    </citation>
    <scope>IDENTIFICATION</scope>
    <source>
        <tissue evidence="10">Total insect</tissue>
    </source>
</reference>
<keyword evidence="3" id="KW-0677">Repeat</keyword>
<dbReference type="FunFam" id="3.30.70.330:FF:000207">
    <property type="entry name" value="RNA-binding region (RNP1, RRM)-containing 3"/>
    <property type="match status" value="1"/>
</dbReference>
<dbReference type="PANTHER" id="PTHR16105">
    <property type="entry name" value="RNA-BINDING REGION-CONTAINING PROTEIN 3"/>
    <property type="match status" value="1"/>
</dbReference>
<keyword evidence="5" id="KW-0539">Nucleus</keyword>
<organism evidence="10">
    <name type="scientific">Thrips palmi</name>
    <name type="common">Melon thrips</name>
    <dbReference type="NCBI Taxonomy" id="161013"/>
    <lineage>
        <taxon>Eukaryota</taxon>
        <taxon>Metazoa</taxon>
        <taxon>Ecdysozoa</taxon>
        <taxon>Arthropoda</taxon>
        <taxon>Hexapoda</taxon>
        <taxon>Insecta</taxon>
        <taxon>Pterygota</taxon>
        <taxon>Neoptera</taxon>
        <taxon>Paraneoptera</taxon>
        <taxon>Thysanoptera</taxon>
        <taxon>Terebrantia</taxon>
        <taxon>Thripoidea</taxon>
        <taxon>Thripidae</taxon>
        <taxon>Thrips</taxon>
    </lineage>
</organism>
<evidence type="ECO:0000256" key="4">
    <source>
        <dbReference type="ARBA" id="ARBA00022884"/>
    </source>
</evidence>
<evidence type="ECO:0000256" key="6">
    <source>
        <dbReference type="PROSITE-ProRule" id="PRU00176"/>
    </source>
</evidence>
<dbReference type="GO" id="GO:0097157">
    <property type="term" value="F:pre-mRNA intronic binding"/>
    <property type="evidence" value="ECO:0007669"/>
    <property type="project" value="TreeGrafter"/>
</dbReference>
<dbReference type="InParanoid" id="A0A6P8YW48"/>
<evidence type="ECO:0000256" key="2">
    <source>
        <dbReference type="ARBA" id="ARBA00020364"/>
    </source>
</evidence>
<feature type="domain" description="RRM" evidence="8">
    <location>
        <begin position="368"/>
        <end position="455"/>
    </location>
</feature>
<feature type="region of interest" description="Disordered" evidence="7">
    <location>
        <begin position="88"/>
        <end position="110"/>
    </location>
</feature>
<dbReference type="KEGG" id="tpal:117645556"/>
<dbReference type="OrthoDB" id="448399at2759"/>
<dbReference type="Proteomes" id="UP000515158">
    <property type="component" value="Unplaced"/>
</dbReference>
<dbReference type="SUPFAM" id="SSF54928">
    <property type="entry name" value="RNA-binding domain, RBD"/>
    <property type="match status" value="2"/>
</dbReference>
<evidence type="ECO:0000256" key="7">
    <source>
        <dbReference type="SAM" id="MobiDB-lite"/>
    </source>
</evidence>
<dbReference type="GeneID" id="117645556"/>
<dbReference type="PANTHER" id="PTHR16105:SF0">
    <property type="entry name" value="RNA-BINDING REGION-CONTAINING PROTEIN 3"/>
    <property type="match status" value="1"/>
</dbReference>
<name>A0A6P8YW48_THRPL</name>
<dbReference type="GO" id="GO:0000398">
    <property type="term" value="P:mRNA splicing, via spliceosome"/>
    <property type="evidence" value="ECO:0007669"/>
    <property type="project" value="TreeGrafter"/>
</dbReference>
<keyword evidence="4 6" id="KW-0694">RNA-binding</keyword>
<dbReference type="AlphaFoldDB" id="A0A6P8YW48"/>
<evidence type="ECO:0000259" key="8">
    <source>
        <dbReference type="PROSITE" id="PS50102"/>
    </source>
</evidence>